<reference evidence="4 5" key="1">
    <citation type="submission" date="2021-12" db="EMBL/GenBank/DDBJ databases">
        <title>Discovery of the Pendulisporaceae a myxobacterial family with distinct sporulation behavior and unique specialized metabolism.</title>
        <authorList>
            <person name="Garcia R."/>
            <person name="Popoff A."/>
            <person name="Bader C.D."/>
            <person name="Loehr J."/>
            <person name="Walesch S."/>
            <person name="Walt C."/>
            <person name="Boldt J."/>
            <person name="Bunk B."/>
            <person name="Haeckl F.J.F.P.J."/>
            <person name="Gunesch A.P."/>
            <person name="Birkelbach J."/>
            <person name="Nuebel U."/>
            <person name="Pietschmann T."/>
            <person name="Bach T."/>
            <person name="Mueller R."/>
        </authorList>
    </citation>
    <scope>NUCLEOTIDE SEQUENCE [LARGE SCALE GENOMIC DNA]</scope>
    <source>
        <strain evidence="4 5">MSr12523</strain>
    </source>
</reference>
<dbReference type="NCBIfam" id="TIGR01733">
    <property type="entry name" value="AA-adenyl-dom"/>
    <property type="match status" value="1"/>
</dbReference>
<dbReference type="Pfam" id="PF13193">
    <property type="entry name" value="AMP-binding_C"/>
    <property type="match status" value="1"/>
</dbReference>
<dbReference type="Pfam" id="PF00550">
    <property type="entry name" value="PP-binding"/>
    <property type="match status" value="1"/>
</dbReference>
<evidence type="ECO:0000313" key="5">
    <source>
        <dbReference type="Proteomes" id="UP001379533"/>
    </source>
</evidence>
<protein>
    <submittedName>
        <fullName evidence="4">Amino acid adenylation domain-containing protein</fullName>
    </submittedName>
</protein>
<evidence type="ECO:0000256" key="2">
    <source>
        <dbReference type="ARBA" id="ARBA00022553"/>
    </source>
</evidence>
<dbReference type="RefSeq" id="WP_394842178.1">
    <property type="nucleotide sequence ID" value="NZ_CP089982.1"/>
</dbReference>
<dbReference type="InterPro" id="IPR029058">
    <property type="entry name" value="AB_hydrolase_fold"/>
</dbReference>
<dbReference type="SUPFAM" id="SSF53474">
    <property type="entry name" value="alpha/beta-Hydrolases"/>
    <property type="match status" value="1"/>
</dbReference>
<keyword evidence="1" id="KW-0596">Phosphopantetheine</keyword>
<dbReference type="InterPro" id="IPR009081">
    <property type="entry name" value="PP-bd_ACP"/>
</dbReference>
<dbReference type="InterPro" id="IPR020802">
    <property type="entry name" value="TesA-like"/>
</dbReference>
<dbReference type="PANTHER" id="PTHR45527">
    <property type="entry name" value="NONRIBOSOMAL PEPTIDE SYNTHETASE"/>
    <property type="match status" value="1"/>
</dbReference>
<dbReference type="SUPFAM" id="SSF52777">
    <property type="entry name" value="CoA-dependent acyltransferases"/>
    <property type="match status" value="2"/>
</dbReference>
<organism evidence="4 5">
    <name type="scientific">Pendulispora brunnea</name>
    <dbReference type="NCBI Taxonomy" id="2905690"/>
    <lineage>
        <taxon>Bacteria</taxon>
        <taxon>Pseudomonadati</taxon>
        <taxon>Myxococcota</taxon>
        <taxon>Myxococcia</taxon>
        <taxon>Myxococcales</taxon>
        <taxon>Sorangiineae</taxon>
        <taxon>Pendulisporaceae</taxon>
        <taxon>Pendulispora</taxon>
    </lineage>
</organism>
<dbReference type="CDD" id="cd05930">
    <property type="entry name" value="A_NRPS"/>
    <property type="match status" value="1"/>
</dbReference>
<dbReference type="Gene3D" id="1.10.1200.10">
    <property type="entry name" value="ACP-like"/>
    <property type="match status" value="1"/>
</dbReference>
<dbReference type="Gene3D" id="3.30.559.10">
    <property type="entry name" value="Chloramphenicol acetyltransferase-like domain"/>
    <property type="match status" value="1"/>
</dbReference>
<dbReference type="EMBL" id="CP089982">
    <property type="protein sequence ID" value="WXA91558.1"/>
    <property type="molecule type" value="Genomic_DNA"/>
</dbReference>
<dbReference type="Pfam" id="PF00975">
    <property type="entry name" value="Thioesterase"/>
    <property type="match status" value="1"/>
</dbReference>
<dbReference type="SUPFAM" id="SSF47336">
    <property type="entry name" value="ACP-like"/>
    <property type="match status" value="1"/>
</dbReference>
<keyword evidence="5" id="KW-1185">Reference proteome</keyword>
<dbReference type="InterPro" id="IPR023213">
    <property type="entry name" value="CAT-like_dom_sf"/>
</dbReference>
<keyword evidence="2" id="KW-0597">Phosphoprotein</keyword>
<proteinExistence type="predicted"/>
<evidence type="ECO:0000256" key="1">
    <source>
        <dbReference type="ARBA" id="ARBA00022450"/>
    </source>
</evidence>
<dbReference type="InterPro" id="IPR045851">
    <property type="entry name" value="AMP-bd_C_sf"/>
</dbReference>
<sequence>MTGLEGVGLSPVQRRLWTLRQHGVSAAVRARVRIEGRIEHERLTRALREVVERHEILRTTFHRDARLKFPIQRAGAGAFGWRYVDLEGRAEAEQRTAITTSWNEAARRDFDVAQGPVLDVLLLRCGAEHHELLLVLPALSADAWTLRLFVRELAEAYARAEDDAEEPAQYAQFSEWQNELHDGSVSQAPSAAPLVLPFEGTSDEARAACASVEIEVGAGVADGLGSLASRHGVTVSTVLLAAWLVHLSRFAARNDLAVAVLSAGRHLEDLHEVMGPVASWMPAVCRVDDATSFGELVRQVQASLEAEFEQQDAAERTPEWPEVQRGTSDWIGFACEEIPEAVMAAGLSWQIEAVCMGPPGLKLALSLVRREGISMTIWYDAHRVSAGGAGALAEQYIALVGSLETAWDAPVGALSILGAAERTRRLTEGRAKVADSAPLPLHRAFEQQTSRRPDALAVLCGEQRWTYRELNRRANRIAHDLTRRGSKAGSPVGLCCERSADMIAGLLGILKAGGAYAPLDPQAPAARLAQQLQHGAFSIVLTNREIAWPAMDCTVVRIDDDSPAAEWDVNPGGPVWLDDLASVIFTSGSTGVPKGVGITHRGIANYTQALCGTLELEPGLHFATVTTLSADLGNTSIFASLATGGCLHVIDYETATDGRRFAEYTARFSLDVLKIVPSHLGALLDAGQGRAVLPRRFLVLGGEALSVALADRIAALGGTCAVVNHYGPTETTVGALVLPLRDWRDRIGCASVPIGRPLCGDESYVLDSKLEPAAVGAVGELYLGGAGLARGYLGRPDLTAERFVPHPFATGARLYRTGDLARYRPDGTVEFIGRRDHQLKIRGFRVELGEIEARLSEHPAIGQAIVMARQEEGFALVAYVVPKEPAAAIDETSVREFLGPRLPDYMIPTDVVVLARLPLTANGKVDRKALPSPTDRRAKHAYVSPRTPVEETLARIWADVLRVAKVGVNDDFFDLGGHSLLAIPLMHRIQQAFGTGLSLMDIFRASTVASLAALLSADRASSIVVPLRASSPAATTRPPLFCVDPTGRHVTEYQPLANALGDDQPVLGLDLGPLLGQEDDSIRRITEAMANEVQAQQPRGPYHLLGWSLGGVLALGVAHVLEARGESVAFLGILDTQPRTHLYAGDAPDIARELAGYVDPTRQAEFLALPREELRALEIRLERLGIRERVEQAAIWAQARGFLPDDVPASAFWHRYVLLRDAALFLNGLSELPARALRVPIRVWWSEETIARHGGPPVDWQRYTSGTVHTMRVSGDHLAVVRGSEVHASVRATLNGGPP</sequence>
<dbReference type="Gene3D" id="2.30.38.10">
    <property type="entry name" value="Luciferase, Domain 3"/>
    <property type="match status" value="1"/>
</dbReference>
<dbReference type="PROSITE" id="PS00455">
    <property type="entry name" value="AMP_BINDING"/>
    <property type="match status" value="1"/>
</dbReference>
<evidence type="ECO:0000259" key="3">
    <source>
        <dbReference type="PROSITE" id="PS50075"/>
    </source>
</evidence>
<dbReference type="SMART" id="SM00824">
    <property type="entry name" value="PKS_TE"/>
    <property type="match status" value="1"/>
</dbReference>
<dbReference type="Gene3D" id="3.40.50.980">
    <property type="match status" value="2"/>
</dbReference>
<dbReference type="SUPFAM" id="SSF56801">
    <property type="entry name" value="Acetyl-CoA synthetase-like"/>
    <property type="match status" value="1"/>
</dbReference>
<dbReference type="InterPro" id="IPR001031">
    <property type="entry name" value="Thioesterase"/>
</dbReference>
<feature type="domain" description="Carrier" evidence="3">
    <location>
        <begin position="944"/>
        <end position="1019"/>
    </location>
</feature>
<dbReference type="InterPro" id="IPR020806">
    <property type="entry name" value="PKS_PP-bd"/>
</dbReference>
<dbReference type="SMART" id="SM00823">
    <property type="entry name" value="PKS_PP"/>
    <property type="match status" value="1"/>
</dbReference>
<dbReference type="InterPro" id="IPR000873">
    <property type="entry name" value="AMP-dep_synth/lig_dom"/>
</dbReference>
<dbReference type="Gene3D" id="3.30.559.30">
    <property type="entry name" value="Nonribosomal peptide synthetase, condensation domain"/>
    <property type="match status" value="1"/>
</dbReference>
<gene>
    <name evidence="4" type="ORF">LZC95_34505</name>
</gene>
<evidence type="ECO:0000313" key="4">
    <source>
        <dbReference type="EMBL" id="WXA91558.1"/>
    </source>
</evidence>
<dbReference type="Pfam" id="PF00668">
    <property type="entry name" value="Condensation"/>
    <property type="match status" value="1"/>
</dbReference>
<dbReference type="Proteomes" id="UP001379533">
    <property type="component" value="Chromosome"/>
</dbReference>
<accession>A0ABZ2JYH5</accession>
<dbReference type="Gene3D" id="3.30.300.30">
    <property type="match status" value="1"/>
</dbReference>
<dbReference type="InterPro" id="IPR025110">
    <property type="entry name" value="AMP-bd_C"/>
</dbReference>
<dbReference type="Gene3D" id="3.40.50.1820">
    <property type="entry name" value="alpha/beta hydrolase"/>
    <property type="match status" value="1"/>
</dbReference>
<name>A0ABZ2JYH5_9BACT</name>
<dbReference type="InterPro" id="IPR020845">
    <property type="entry name" value="AMP-binding_CS"/>
</dbReference>
<dbReference type="Pfam" id="PF00501">
    <property type="entry name" value="AMP-binding"/>
    <property type="match status" value="1"/>
</dbReference>
<dbReference type="InterPro" id="IPR010071">
    <property type="entry name" value="AA_adenyl_dom"/>
</dbReference>
<dbReference type="InterPro" id="IPR001242">
    <property type="entry name" value="Condensation_dom"/>
</dbReference>
<dbReference type="PANTHER" id="PTHR45527:SF1">
    <property type="entry name" value="FATTY ACID SYNTHASE"/>
    <property type="match status" value="1"/>
</dbReference>
<dbReference type="PROSITE" id="PS50075">
    <property type="entry name" value="CARRIER"/>
    <property type="match status" value="1"/>
</dbReference>
<dbReference type="InterPro" id="IPR036736">
    <property type="entry name" value="ACP-like_sf"/>
</dbReference>